<gene>
    <name evidence="2" type="ORF">ACFQDO_04510</name>
</gene>
<dbReference type="EMBL" id="JBHSRD010000002">
    <property type="protein sequence ID" value="MFC6006386.1"/>
    <property type="molecule type" value="Genomic_DNA"/>
</dbReference>
<comment type="caution">
    <text evidence="2">The sequence shown here is derived from an EMBL/GenBank/DDBJ whole genome shotgun (WGS) entry which is preliminary data.</text>
</comment>
<dbReference type="InterPro" id="IPR011051">
    <property type="entry name" value="RmlC_Cupin_sf"/>
</dbReference>
<feature type="domain" description="(S)-ureidoglycine aminohydrolase cupin" evidence="1">
    <location>
        <begin position="34"/>
        <end position="103"/>
    </location>
</feature>
<dbReference type="RefSeq" id="WP_345717224.1">
    <property type="nucleotide sequence ID" value="NZ_BAABFP010000005.1"/>
</dbReference>
<evidence type="ECO:0000259" key="1">
    <source>
        <dbReference type="Pfam" id="PF05899"/>
    </source>
</evidence>
<dbReference type="Gene3D" id="2.60.120.10">
    <property type="entry name" value="Jelly Rolls"/>
    <property type="match status" value="1"/>
</dbReference>
<organism evidence="2 3">
    <name type="scientific">Angustibacter luteus</name>
    <dbReference type="NCBI Taxonomy" id="658456"/>
    <lineage>
        <taxon>Bacteria</taxon>
        <taxon>Bacillati</taxon>
        <taxon>Actinomycetota</taxon>
        <taxon>Actinomycetes</taxon>
        <taxon>Kineosporiales</taxon>
        <taxon>Kineosporiaceae</taxon>
    </lineage>
</organism>
<protein>
    <submittedName>
        <fullName evidence="2">Cupin domain-containing protein</fullName>
    </submittedName>
</protein>
<dbReference type="InterPro" id="IPR008579">
    <property type="entry name" value="UGlyAH_Cupin_dom"/>
</dbReference>
<dbReference type="Pfam" id="PF05899">
    <property type="entry name" value="Cupin_3"/>
    <property type="match status" value="1"/>
</dbReference>
<sequence length="107" mass="11201">MSRLLSPDVGALALTAADPVDDEPRTAAATLDTLGDTEIGVWSIDLGVARDTEVDEVFVVLSGRASVSVEGAETLELAPGSAVRLNAGDRTTWVVHEPLRKLYIAVG</sequence>
<evidence type="ECO:0000313" key="2">
    <source>
        <dbReference type="EMBL" id="MFC6006386.1"/>
    </source>
</evidence>
<dbReference type="PANTHER" id="PTHR40943">
    <property type="entry name" value="CYTOPLASMIC PROTEIN-RELATED"/>
    <property type="match status" value="1"/>
</dbReference>
<dbReference type="SUPFAM" id="SSF51182">
    <property type="entry name" value="RmlC-like cupins"/>
    <property type="match status" value="1"/>
</dbReference>
<dbReference type="PANTHER" id="PTHR40943:SF1">
    <property type="entry name" value="CYTOPLASMIC PROTEIN"/>
    <property type="match status" value="1"/>
</dbReference>
<accession>A0ABW1JAS4</accession>
<keyword evidence="3" id="KW-1185">Reference proteome</keyword>
<proteinExistence type="predicted"/>
<evidence type="ECO:0000313" key="3">
    <source>
        <dbReference type="Proteomes" id="UP001596189"/>
    </source>
</evidence>
<reference evidence="3" key="1">
    <citation type="journal article" date="2019" name="Int. J. Syst. Evol. Microbiol.">
        <title>The Global Catalogue of Microorganisms (GCM) 10K type strain sequencing project: providing services to taxonomists for standard genome sequencing and annotation.</title>
        <authorList>
            <consortium name="The Broad Institute Genomics Platform"/>
            <consortium name="The Broad Institute Genome Sequencing Center for Infectious Disease"/>
            <person name="Wu L."/>
            <person name="Ma J."/>
        </authorList>
    </citation>
    <scope>NUCLEOTIDE SEQUENCE [LARGE SCALE GENOMIC DNA]</scope>
    <source>
        <strain evidence="3">KACC 14249</strain>
    </source>
</reference>
<name>A0ABW1JAS4_9ACTN</name>
<dbReference type="Proteomes" id="UP001596189">
    <property type="component" value="Unassembled WGS sequence"/>
</dbReference>
<dbReference type="InterPro" id="IPR014710">
    <property type="entry name" value="RmlC-like_jellyroll"/>
</dbReference>